<dbReference type="RefSeq" id="WP_221663949.1">
    <property type="nucleotide sequence ID" value="NZ_CP197095.1"/>
</dbReference>
<evidence type="ECO:0000259" key="1">
    <source>
        <dbReference type="Pfam" id="PF00534"/>
    </source>
</evidence>
<dbReference type="EC" id="2.4.-.-" evidence="3"/>
<feature type="domain" description="Glycosyl transferase family 1" evidence="1">
    <location>
        <begin position="190"/>
        <end position="352"/>
    </location>
</feature>
<name>A0ABV0H145_9NEIS</name>
<dbReference type="Pfam" id="PF00534">
    <property type="entry name" value="Glycos_transf_1"/>
    <property type="match status" value="1"/>
</dbReference>
<dbReference type="EMBL" id="JBDQQU010000004">
    <property type="protein sequence ID" value="MEO3953687.1"/>
    <property type="molecule type" value="Genomic_DNA"/>
</dbReference>
<dbReference type="Gene3D" id="3.40.50.2000">
    <property type="entry name" value="Glycogen Phosphorylase B"/>
    <property type="match status" value="2"/>
</dbReference>
<comment type="caution">
    <text evidence="3">The sequence shown here is derived from an EMBL/GenBank/DDBJ whole genome shotgun (WGS) entry which is preliminary data.</text>
</comment>
<proteinExistence type="predicted"/>
<dbReference type="CDD" id="cd03801">
    <property type="entry name" value="GT4_PimA-like"/>
    <property type="match status" value="1"/>
</dbReference>
<dbReference type="InterPro" id="IPR028098">
    <property type="entry name" value="Glyco_trans_4-like_N"/>
</dbReference>
<protein>
    <submittedName>
        <fullName evidence="3">Glycosyltransferase family 4 protein</fullName>
        <ecNumber evidence="3">2.4.-.-</ecNumber>
    </submittedName>
</protein>
<accession>A0ABV0H145</accession>
<organism evidence="3 4">
    <name type="scientific">Chromobacterium piscinae</name>
    <dbReference type="NCBI Taxonomy" id="686831"/>
    <lineage>
        <taxon>Bacteria</taxon>
        <taxon>Pseudomonadati</taxon>
        <taxon>Pseudomonadota</taxon>
        <taxon>Betaproteobacteria</taxon>
        <taxon>Neisseriales</taxon>
        <taxon>Chromobacteriaceae</taxon>
        <taxon>Chromobacterium</taxon>
    </lineage>
</organism>
<evidence type="ECO:0000313" key="4">
    <source>
        <dbReference type="Proteomes" id="UP001438292"/>
    </source>
</evidence>
<keyword evidence="3" id="KW-0808">Transferase</keyword>
<feature type="domain" description="Glycosyltransferase subfamily 4-like N-terminal" evidence="2">
    <location>
        <begin position="15"/>
        <end position="179"/>
    </location>
</feature>
<reference evidence="3 4" key="1">
    <citation type="submission" date="2024-05" db="EMBL/GenBank/DDBJ databases">
        <authorList>
            <person name="De Oliveira J.P."/>
            <person name="Noriler S.A."/>
            <person name="De Oliveira A.G."/>
            <person name="Sipoli D.S."/>
        </authorList>
    </citation>
    <scope>NUCLEOTIDE SEQUENCE [LARGE SCALE GENOMIC DNA]</scope>
    <source>
        <strain evidence="3 4">LABIM186</strain>
    </source>
</reference>
<sequence length="395" mass="44910">MIRLAIVRQKYNPAGGAERFVSRALNALREHGELDLHLIARRWEKLEGVTAHPASPFYLGNVWRDWGFARAAKRIWLRERFDLVQSHERIPGCDVYRAGDGVHRQWLKLRARRMSWLRRLSLSLNPYHRYICRAESEMFLHPRLKLVICNSMMVKREIIDYFGLPESRIAVIYNGVDLNAFNPSLRQAHRQAMRQEWGIAESAPLLLYVGSGFDRKGVARALRAAAEQPEAHLMIVGGDKRIERYRSLARRLGMESRVRFSGPRQDVKPFYGMADGFILPTLYDPFPNVCIEALASGLPILTTKQCGGAELVRQGENGWVCDALDESALSSQIGEWLSLRSRWADLSEAARRSAEPLSMEVMGARLLSCYREVLGAEGLDMDRSDCGVAGEEDLR</sequence>
<dbReference type="GeneID" id="97479477"/>
<dbReference type="GO" id="GO:0016757">
    <property type="term" value="F:glycosyltransferase activity"/>
    <property type="evidence" value="ECO:0007669"/>
    <property type="project" value="UniProtKB-KW"/>
</dbReference>
<gene>
    <name evidence="3" type="ORF">ABH309_04400</name>
</gene>
<dbReference type="PANTHER" id="PTHR12526">
    <property type="entry name" value="GLYCOSYLTRANSFERASE"/>
    <property type="match status" value="1"/>
</dbReference>
<dbReference type="Pfam" id="PF13439">
    <property type="entry name" value="Glyco_transf_4"/>
    <property type="match status" value="1"/>
</dbReference>
<dbReference type="PANTHER" id="PTHR12526:SF623">
    <property type="entry name" value="WABG"/>
    <property type="match status" value="1"/>
</dbReference>
<evidence type="ECO:0000313" key="3">
    <source>
        <dbReference type="EMBL" id="MEO3953687.1"/>
    </source>
</evidence>
<keyword evidence="3" id="KW-0328">Glycosyltransferase</keyword>
<keyword evidence="4" id="KW-1185">Reference proteome</keyword>
<evidence type="ECO:0000259" key="2">
    <source>
        <dbReference type="Pfam" id="PF13439"/>
    </source>
</evidence>
<dbReference type="InterPro" id="IPR001296">
    <property type="entry name" value="Glyco_trans_1"/>
</dbReference>
<dbReference type="Proteomes" id="UP001438292">
    <property type="component" value="Unassembled WGS sequence"/>
</dbReference>
<dbReference type="SUPFAM" id="SSF53756">
    <property type="entry name" value="UDP-Glycosyltransferase/glycogen phosphorylase"/>
    <property type="match status" value="1"/>
</dbReference>